<dbReference type="Gene3D" id="3.40.50.1820">
    <property type="entry name" value="alpha/beta hydrolase"/>
    <property type="match status" value="1"/>
</dbReference>
<comment type="caution">
    <text evidence="2">The sequence shown here is derived from an EMBL/GenBank/DDBJ whole genome shotgun (WGS) entry which is preliminary data.</text>
</comment>
<evidence type="ECO:0000259" key="1">
    <source>
        <dbReference type="Pfam" id="PF20408"/>
    </source>
</evidence>
<name>A0ABT3P7S5_9ALTE</name>
<dbReference type="InterPro" id="IPR029058">
    <property type="entry name" value="AB_hydrolase_fold"/>
</dbReference>
<dbReference type="InterPro" id="IPR046879">
    <property type="entry name" value="KANL3/Tex30_Abhydrolase"/>
</dbReference>
<protein>
    <submittedName>
        <fullName evidence="2">Alpha/beta hydrolase</fullName>
    </submittedName>
</protein>
<organism evidence="2 3">
    <name type="scientific">Alteromonas aquimaris</name>
    <dbReference type="NCBI Taxonomy" id="2998417"/>
    <lineage>
        <taxon>Bacteria</taxon>
        <taxon>Pseudomonadati</taxon>
        <taxon>Pseudomonadota</taxon>
        <taxon>Gammaproteobacteria</taxon>
        <taxon>Alteromonadales</taxon>
        <taxon>Alteromonadaceae</taxon>
        <taxon>Alteromonas/Salinimonas group</taxon>
        <taxon>Alteromonas</taxon>
    </lineage>
</organism>
<proteinExistence type="predicted"/>
<dbReference type="GO" id="GO:0016787">
    <property type="term" value="F:hydrolase activity"/>
    <property type="evidence" value="ECO:0007669"/>
    <property type="project" value="UniProtKB-KW"/>
</dbReference>
<sequence>MSFSIEMKKARSSPIARIILAHGAGAGKSSDFMQTIANEIAQRDVEVLLFDFPYMQRIQQTGTRRPPDKMPLLETHFHEIITQSMQNQNSMPTFIGGKSMGGRVATLIADKCRIKGGVVFGYPFHPPGKPEKTRTSHLADLQTPFLILQGERDPFGTADEIKQYSLSQSIQTSIVGDGDHSFKPRKASGLSLEDNLQTAIEKTIHFIKERCIA</sequence>
<feature type="domain" description="KANL3/Tex30 alpha/beta hydrolase-like" evidence="1">
    <location>
        <begin position="16"/>
        <end position="208"/>
    </location>
</feature>
<dbReference type="Pfam" id="PF20408">
    <property type="entry name" value="Abhydrolase_11"/>
    <property type="match status" value="1"/>
</dbReference>
<gene>
    <name evidence="2" type="ORF">OPS25_09965</name>
</gene>
<dbReference type="RefSeq" id="WP_265617553.1">
    <property type="nucleotide sequence ID" value="NZ_JAPFRD010000010.1"/>
</dbReference>
<keyword evidence="2" id="KW-0378">Hydrolase</keyword>
<reference evidence="2" key="1">
    <citation type="submission" date="2022-11" db="EMBL/GenBank/DDBJ databases">
        <title>Alteromonas sp. nov., isolated from sea water of the Qingdao.</title>
        <authorList>
            <person name="Wang Q."/>
        </authorList>
    </citation>
    <scope>NUCLEOTIDE SEQUENCE</scope>
    <source>
        <strain evidence="2">ASW11-7</strain>
    </source>
</reference>
<accession>A0ABT3P7S5</accession>
<dbReference type="EMBL" id="JAPFRD010000010">
    <property type="protein sequence ID" value="MCW8108818.1"/>
    <property type="molecule type" value="Genomic_DNA"/>
</dbReference>
<dbReference type="Proteomes" id="UP001142810">
    <property type="component" value="Unassembled WGS sequence"/>
</dbReference>
<evidence type="ECO:0000313" key="3">
    <source>
        <dbReference type="Proteomes" id="UP001142810"/>
    </source>
</evidence>
<evidence type="ECO:0000313" key="2">
    <source>
        <dbReference type="EMBL" id="MCW8108818.1"/>
    </source>
</evidence>
<dbReference type="InterPro" id="IPR026555">
    <property type="entry name" value="NSL3/Tex30"/>
</dbReference>
<dbReference type="SUPFAM" id="SSF53474">
    <property type="entry name" value="alpha/beta-Hydrolases"/>
    <property type="match status" value="1"/>
</dbReference>
<dbReference type="PANTHER" id="PTHR13136">
    <property type="entry name" value="TESTIS DEVELOPMENT PROTEIN PRTD"/>
    <property type="match status" value="1"/>
</dbReference>
<keyword evidence="3" id="KW-1185">Reference proteome</keyword>
<dbReference type="PANTHER" id="PTHR13136:SF11">
    <property type="entry name" value="TESTIS-EXPRESSED PROTEIN 30"/>
    <property type="match status" value="1"/>
</dbReference>